<dbReference type="PROSITE" id="PS00674">
    <property type="entry name" value="AAA"/>
    <property type="match status" value="1"/>
</dbReference>
<dbReference type="SMART" id="SM00382">
    <property type="entry name" value="AAA"/>
    <property type="match status" value="1"/>
</dbReference>
<feature type="compositionally biased region" description="Basic and acidic residues" evidence="8">
    <location>
        <begin position="61"/>
        <end position="71"/>
    </location>
</feature>
<dbReference type="InterPro" id="IPR041569">
    <property type="entry name" value="AAA_lid_3"/>
</dbReference>
<dbReference type="VEuPathDB" id="AmoebaDB:ACA1_131040"/>
<evidence type="ECO:0000256" key="2">
    <source>
        <dbReference type="ARBA" id="ARBA00022741"/>
    </source>
</evidence>
<feature type="region of interest" description="Disordered" evidence="8">
    <location>
        <begin position="57"/>
        <end position="110"/>
    </location>
</feature>
<keyword evidence="3 7" id="KW-0067">ATP-binding</keyword>
<feature type="region of interest" description="Disordered" evidence="8">
    <location>
        <begin position="177"/>
        <end position="217"/>
    </location>
</feature>
<dbReference type="GO" id="GO:0008568">
    <property type="term" value="F:microtubule severing ATPase activity"/>
    <property type="evidence" value="ECO:0007669"/>
    <property type="project" value="UniProtKB-EC"/>
</dbReference>
<evidence type="ECO:0000313" key="11">
    <source>
        <dbReference type="Proteomes" id="UP000011083"/>
    </source>
</evidence>
<feature type="region of interest" description="Disordered" evidence="8">
    <location>
        <begin position="250"/>
        <end position="275"/>
    </location>
</feature>
<protein>
    <recommendedName>
        <fullName evidence="6">microtubule-severing ATPase</fullName>
        <ecNumber evidence="6">5.6.1.1</ecNumber>
    </recommendedName>
</protein>
<accession>L8GNY0</accession>
<dbReference type="InterPro" id="IPR027417">
    <property type="entry name" value="P-loop_NTPase"/>
</dbReference>
<evidence type="ECO:0000256" key="5">
    <source>
        <dbReference type="ARBA" id="ARBA00036378"/>
    </source>
</evidence>
<keyword evidence="4" id="KW-0413">Isomerase</keyword>
<dbReference type="GO" id="GO:0016887">
    <property type="term" value="F:ATP hydrolysis activity"/>
    <property type="evidence" value="ECO:0007669"/>
    <property type="project" value="InterPro"/>
</dbReference>
<keyword evidence="11" id="KW-1185">Reference proteome</keyword>
<dbReference type="FunFam" id="1.10.8.60:FF:000022">
    <property type="entry name" value="Fidgetin like 1"/>
    <property type="match status" value="1"/>
</dbReference>
<evidence type="ECO:0000256" key="1">
    <source>
        <dbReference type="ARBA" id="ARBA00022701"/>
    </source>
</evidence>
<comment type="catalytic activity">
    <reaction evidence="5">
        <text>n ATP + n H2O + a microtubule = n ADP + n phosphate + (n+1) alpha/beta tubulin heterodimers.</text>
        <dbReference type="EC" id="5.6.1.1"/>
    </reaction>
</comment>
<keyword evidence="1" id="KW-0493">Microtubule</keyword>
<dbReference type="GO" id="GO:0005874">
    <property type="term" value="C:microtubule"/>
    <property type="evidence" value="ECO:0007669"/>
    <property type="project" value="UniProtKB-KW"/>
</dbReference>
<comment type="similarity">
    <text evidence="7">Belongs to the AAA ATPase family.</text>
</comment>
<feature type="compositionally biased region" description="Low complexity" evidence="8">
    <location>
        <begin position="190"/>
        <end position="204"/>
    </location>
</feature>
<dbReference type="FunFam" id="3.40.50.300:FF:000093">
    <property type="entry name" value="Fidgetin-like 1"/>
    <property type="match status" value="1"/>
</dbReference>
<dbReference type="RefSeq" id="XP_004336892.1">
    <property type="nucleotide sequence ID" value="XM_004336844.1"/>
</dbReference>
<evidence type="ECO:0000256" key="7">
    <source>
        <dbReference type="RuleBase" id="RU003651"/>
    </source>
</evidence>
<evidence type="ECO:0000259" key="9">
    <source>
        <dbReference type="SMART" id="SM00382"/>
    </source>
</evidence>
<dbReference type="InterPro" id="IPR003593">
    <property type="entry name" value="AAA+_ATPase"/>
</dbReference>
<evidence type="ECO:0000256" key="8">
    <source>
        <dbReference type="SAM" id="MobiDB-lite"/>
    </source>
</evidence>
<dbReference type="InterPro" id="IPR003959">
    <property type="entry name" value="ATPase_AAA_core"/>
</dbReference>
<dbReference type="Pfam" id="PF17862">
    <property type="entry name" value="AAA_lid_3"/>
    <property type="match status" value="1"/>
</dbReference>
<organism evidence="10 11">
    <name type="scientific">Acanthamoeba castellanii (strain ATCC 30010 / Neff)</name>
    <dbReference type="NCBI Taxonomy" id="1257118"/>
    <lineage>
        <taxon>Eukaryota</taxon>
        <taxon>Amoebozoa</taxon>
        <taxon>Discosea</taxon>
        <taxon>Longamoebia</taxon>
        <taxon>Centramoebida</taxon>
        <taxon>Acanthamoebidae</taxon>
        <taxon>Acanthamoeba</taxon>
    </lineage>
</organism>
<dbReference type="GeneID" id="14915471"/>
<name>L8GNY0_ACACF</name>
<proteinExistence type="inferred from homology"/>
<dbReference type="Pfam" id="PF00004">
    <property type="entry name" value="AAA"/>
    <property type="match status" value="1"/>
</dbReference>
<evidence type="ECO:0000313" key="10">
    <source>
        <dbReference type="EMBL" id="ELR14879.1"/>
    </source>
</evidence>
<dbReference type="PANTHER" id="PTHR23074">
    <property type="entry name" value="AAA DOMAIN-CONTAINING"/>
    <property type="match status" value="1"/>
</dbReference>
<dbReference type="STRING" id="1257118.L8GNY0"/>
<dbReference type="InterPro" id="IPR003960">
    <property type="entry name" value="ATPase_AAA_CS"/>
</dbReference>
<dbReference type="PANTHER" id="PTHR23074:SF86">
    <property type="entry name" value="SPASTIN"/>
    <property type="match status" value="1"/>
</dbReference>
<dbReference type="Gene3D" id="3.40.50.300">
    <property type="entry name" value="P-loop containing nucleotide triphosphate hydrolases"/>
    <property type="match status" value="1"/>
</dbReference>
<reference evidence="10 11" key="1">
    <citation type="journal article" date="2013" name="Genome Biol.">
        <title>Genome of Acanthamoeba castellanii highlights extensive lateral gene transfer and early evolution of tyrosine kinase signaling.</title>
        <authorList>
            <person name="Clarke M."/>
            <person name="Lohan A.J."/>
            <person name="Liu B."/>
            <person name="Lagkouvardos I."/>
            <person name="Roy S."/>
            <person name="Zafar N."/>
            <person name="Bertelli C."/>
            <person name="Schilde C."/>
            <person name="Kianianmomeni A."/>
            <person name="Burglin T.R."/>
            <person name="Frech C."/>
            <person name="Turcotte B."/>
            <person name="Kopec K.O."/>
            <person name="Synnott J.M."/>
            <person name="Choo C."/>
            <person name="Paponov I."/>
            <person name="Finkler A."/>
            <person name="Soon Heng Tan C."/>
            <person name="Hutchins A.P."/>
            <person name="Weinmeier T."/>
            <person name="Rattei T."/>
            <person name="Chu J.S."/>
            <person name="Gimenez G."/>
            <person name="Irimia M."/>
            <person name="Rigden D.J."/>
            <person name="Fitzpatrick D.A."/>
            <person name="Lorenzo-Morales J."/>
            <person name="Bateman A."/>
            <person name="Chiu C.H."/>
            <person name="Tang P."/>
            <person name="Hegemann P."/>
            <person name="Fromm H."/>
            <person name="Raoult D."/>
            <person name="Greub G."/>
            <person name="Miranda-Saavedra D."/>
            <person name="Chen N."/>
            <person name="Nash P."/>
            <person name="Ginger M.L."/>
            <person name="Horn M."/>
            <person name="Schaap P."/>
            <person name="Caler L."/>
            <person name="Loftus B."/>
        </authorList>
    </citation>
    <scope>NUCLEOTIDE SEQUENCE [LARGE SCALE GENOMIC DNA]</scope>
    <source>
        <strain evidence="10 11">Neff</strain>
    </source>
</reference>
<dbReference type="SUPFAM" id="SSF52540">
    <property type="entry name" value="P-loop containing nucleoside triphosphate hydrolases"/>
    <property type="match status" value="1"/>
</dbReference>
<feature type="domain" description="AAA+ ATPase" evidence="9">
    <location>
        <begin position="331"/>
        <end position="468"/>
    </location>
</feature>
<dbReference type="InterPro" id="IPR050304">
    <property type="entry name" value="MT-severing_AAA_ATPase"/>
</dbReference>
<evidence type="ECO:0000256" key="6">
    <source>
        <dbReference type="ARBA" id="ARBA00038871"/>
    </source>
</evidence>
<dbReference type="EMBL" id="KB008043">
    <property type="protein sequence ID" value="ELR14879.1"/>
    <property type="molecule type" value="Genomic_DNA"/>
</dbReference>
<dbReference type="OrthoDB" id="10251136at2759"/>
<keyword evidence="2 7" id="KW-0547">Nucleotide-binding</keyword>
<dbReference type="KEGG" id="acan:ACA1_131040"/>
<evidence type="ECO:0000256" key="3">
    <source>
        <dbReference type="ARBA" id="ARBA00022840"/>
    </source>
</evidence>
<dbReference type="Gene3D" id="1.10.8.60">
    <property type="match status" value="1"/>
</dbReference>
<dbReference type="AlphaFoldDB" id="L8GNY0"/>
<dbReference type="Proteomes" id="UP000011083">
    <property type="component" value="Unassembled WGS sequence"/>
</dbReference>
<sequence>MTQARVAKTCRGSERIAAFQQAMQLTQRVLSFALPTDATLRERMTRYHHTAQQVQEYCESAAKEASPKQRESPAPARPLSSPPRSPIKQQASLGTPPSSSPQVTPPPAAQYNVPEWAFNSEAGDKEDMAGEDDLDKPWWERSAKVTSLDVRNKENCANFDPKVVPAKKLSLATVKRLAASTPTKPRVAKDAATATPPPKTTAAKKPSKAEIASPAPSKHRIDVAWDRDNVEHLTLRCAFSRAANILHADGKENKASKPEDAAASDDQKPGDESLKGVDPRLVELIENEIVSDCANVTWEDIMGLHGAKKALKEMVILPMERPDLFGGLCEPARGLLLFGPPGNGKTMLAKALANKSKATFFNISASSLTSKWIGEGEKLVRALFAVANARQPSIIFIDEIDSLLSSRSNSEHEASRRLKNEFLIRFDGVTSAGPGERVIVMGATNRPEDLDEAARRRLVKRIYVPLPGADGRRHLIKHLIRNNHVALSDRDLDDLAHLTDGYSGSDLTALCKESAMEPLRELGDGLKHVRKEDIRPVSKADFVRCTRVVRASVSKASLQAFEDWNGEYGCTG</sequence>
<evidence type="ECO:0000256" key="4">
    <source>
        <dbReference type="ARBA" id="ARBA00023235"/>
    </source>
</evidence>
<gene>
    <name evidence="10" type="ORF">ACA1_131040</name>
</gene>
<dbReference type="GO" id="GO:0005524">
    <property type="term" value="F:ATP binding"/>
    <property type="evidence" value="ECO:0007669"/>
    <property type="project" value="UniProtKB-KW"/>
</dbReference>
<dbReference type="EC" id="5.6.1.1" evidence="6"/>